<dbReference type="RefSeq" id="WP_015362436.1">
    <property type="nucleotide sequence ID" value="NZ_QKZR01000008.1"/>
</dbReference>
<organism evidence="3 4">
    <name type="scientific">Nonlabens dokdonensis</name>
    <dbReference type="NCBI Taxonomy" id="328515"/>
    <lineage>
        <taxon>Bacteria</taxon>
        <taxon>Pseudomonadati</taxon>
        <taxon>Bacteroidota</taxon>
        <taxon>Flavobacteriia</taxon>
        <taxon>Flavobacteriales</taxon>
        <taxon>Flavobacteriaceae</taxon>
        <taxon>Nonlabens</taxon>
    </lineage>
</organism>
<name>A0ABX5PU88_9FLAO</name>
<dbReference type="PROSITE" id="PS51688">
    <property type="entry name" value="ICA"/>
    <property type="match status" value="1"/>
</dbReference>
<accession>A0ABX5PU88</accession>
<keyword evidence="4" id="KW-1185">Reference proteome</keyword>
<feature type="chain" id="PRO_5045697760" evidence="1">
    <location>
        <begin position="17"/>
        <end position="411"/>
    </location>
</feature>
<reference evidence="3 4" key="1">
    <citation type="submission" date="2018-06" db="EMBL/GenBank/DDBJ databases">
        <title>Genomic Encyclopedia of Archaeal and Bacterial Type Strains, Phase II (KMG-II): from individual species to whole genera.</title>
        <authorList>
            <person name="Goeker M."/>
        </authorList>
    </citation>
    <scope>NUCLEOTIDE SEQUENCE [LARGE SCALE GENOMIC DNA]</scope>
    <source>
        <strain evidence="3 4">DSM 17205</strain>
    </source>
</reference>
<gene>
    <name evidence="3" type="ORF">LX97_03309</name>
</gene>
<evidence type="ECO:0000313" key="3">
    <source>
        <dbReference type="EMBL" id="PZX36845.1"/>
    </source>
</evidence>
<evidence type="ECO:0000259" key="2">
    <source>
        <dbReference type="PROSITE" id="PS51688"/>
    </source>
</evidence>
<protein>
    <submittedName>
        <fullName evidence="3">Endosialidase-like protein</fullName>
    </submittedName>
</protein>
<dbReference type="InterPro" id="IPR036388">
    <property type="entry name" value="WH-like_DNA-bd_sf"/>
</dbReference>
<evidence type="ECO:0000256" key="1">
    <source>
        <dbReference type="SAM" id="SignalP"/>
    </source>
</evidence>
<dbReference type="InterPro" id="IPR030392">
    <property type="entry name" value="S74_ICA"/>
</dbReference>
<feature type="signal peptide" evidence="1">
    <location>
        <begin position="1"/>
        <end position="16"/>
    </location>
</feature>
<keyword evidence="1" id="KW-0732">Signal</keyword>
<feature type="domain" description="Peptidase S74" evidence="2">
    <location>
        <begin position="313"/>
        <end position="405"/>
    </location>
</feature>
<dbReference type="Pfam" id="PF13884">
    <property type="entry name" value="Peptidase_S74"/>
    <property type="match status" value="1"/>
</dbReference>
<dbReference type="Gene3D" id="1.10.10.10">
    <property type="entry name" value="Winged helix-like DNA-binding domain superfamily/Winged helix DNA-binding domain"/>
    <property type="match status" value="1"/>
</dbReference>
<proteinExistence type="predicted"/>
<dbReference type="Proteomes" id="UP000248584">
    <property type="component" value="Unassembled WGS sequence"/>
</dbReference>
<dbReference type="EMBL" id="QKZR01000008">
    <property type="protein sequence ID" value="PZX36845.1"/>
    <property type="molecule type" value="Genomic_DNA"/>
</dbReference>
<evidence type="ECO:0000313" key="4">
    <source>
        <dbReference type="Proteomes" id="UP000248584"/>
    </source>
</evidence>
<comment type="caution">
    <text evidence="3">The sequence shown here is derived from an EMBL/GenBank/DDBJ whole genome shotgun (WGS) entry which is preliminary data.</text>
</comment>
<sequence>MKLVLLLCFFCSTLVAQVGIGTSTPSSSSLLDIHSDAGDKGILIPRIDIENLNTAAPVTGLMEESLLVYNTNTVTGSGFYFWNGSLWQPLNSGNNNNVSNPDPNSFWKTTGNMGTDAGTNNDQHFLGTWDNQDLVIATNTEERVRVTTNGDVGIGENNPSQLLHISTARNGQGIKIERGNDNFEITQSDRNLDLNSSNNNGNFIYSFSGNQKLIMDNNQFYPAVNSVDNTNNVGYDLGIFSRHFRRVYSQAIHTNDNDVNGGLRINIGSSGNTTADYMFSDFAHFPVLNGVKDLGRNGNAWGDFYFQNAFRVSDKRTKKNIETMQPGLTTVLSINTYQYQYINDKSNRLQYGFMAQELQQQIPSIVDEATNEEKSLAVDYGQMIPLLVKSIQEQQTQIDALKKEISDLKNR</sequence>